<keyword evidence="1" id="KW-0472">Membrane</keyword>
<protein>
    <submittedName>
        <fullName evidence="2">Uncharacterized protein</fullName>
    </submittedName>
</protein>
<reference evidence="2" key="1">
    <citation type="submission" date="2021-01" db="EMBL/GenBank/DDBJ databases">
        <authorList>
            <person name="Corre E."/>
            <person name="Pelletier E."/>
            <person name="Niang G."/>
            <person name="Scheremetjew M."/>
            <person name="Finn R."/>
            <person name="Kale V."/>
            <person name="Holt S."/>
            <person name="Cochrane G."/>
            <person name="Meng A."/>
            <person name="Brown T."/>
            <person name="Cohen L."/>
        </authorList>
    </citation>
    <scope>NUCLEOTIDE SEQUENCE</scope>
    <source>
        <strain evidence="2">CCMP3328</strain>
    </source>
</reference>
<evidence type="ECO:0000256" key="1">
    <source>
        <dbReference type="SAM" id="Phobius"/>
    </source>
</evidence>
<gene>
    <name evidence="2" type="ORF">CAUS1442_LOCUS8919</name>
</gene>
<organism evidence="2">
    <name type="scientific">Craspedostauros australis</name>
    <dbReference type="NCBI Taxonomy" id="1486917"/>
    <lineage>
        <taxon>Eukaryota</taxon>
        <taxon>Sar</taxon>
        <taxon>Stramenopiles</taxon>
        <taxon>Ochrophyta</taxon>
        <taxon>Bacillariophyta</taxon>
        <taxon>Bacillariophyceae</taxon>
        <taxon>Bacillariophycidae</taxon>
        <taxon>Naviculales</taxon>
        <taxon>Naviculaceae</taxon>
        <taxon>Craspedostauros</taxon>
    </lineage>
</organism>
<sequence>MFVDGSDIAIHVHSCTSRVDDFIPSRPHHIDTTPSPHRHHVSTIVSDQSTSSVLFQLPTQILREIVVHIILIPVVLPLLIVLCGFFVGAPIRCLELLEFVILLDGFDHGGLRGGRRVLLLLALLSIHLPFSL</sequence>
<proteinExistence type="predicted"/>
<keyword evidence="1" id="KW-0812">Transmembrane</keyword>
<dbReference type="AlphaFoldDB" id="A0A7R9ZPK2"/>
<dbReference type="EMBL" id="HBEF01014233">
    <property type="protein sequence ID" value="CAD8336791.1"/>
    <property type="molecule type" value="Transcribed_RNA"/>
</dbReference>
<keyword evidence="1" id="KW-1133">Transmembrane helix</keyword>
<feature type="transmembrane region" description="Helical" evidence="1">
    <location>
        <begin position="65"/>
        <end position="87"/>
    </location>
</feature>
<name>A0A7R9ZPK2_9STRA</name>
<evidence type="ECO:0000313" key="2">
    <source>
        <dbReference type="EMBL" id="CAD8336791.1"/>
    </source>
</evidence>
<accession>A0A7R9ZPK2</accession>